<comment type="subcellular location">
    <subcellularLocation>
        <location evidence="5">Cytoplasm</location>
    </subcellularLocation>
    <text evidence="5">Associated with two foci at the outer edges of the nucleoid region in young cells, and at four foci within both cell halves in older cells.</text>
</comment>
<dbReference type="SUPFAM" id="SSF46785">
    <property type="entry name" value="Winged helix' DNA-binding domain"/>
    <property type="match status" value="2"/>
</dbReference>
<dbReference type="InterPro" id="IPR005234">
    <property type="entry name" value="ScpB_csome_segregation"/>
</dbReference>
<dbReference type="EMBL" id="AODM01000036">
    <property type="protein sequence ID" value="EUJ54364.1"/>
    <property type="molecule type" value="Genomic_DNA"/>
</dbReference>
<dbReference type="PANTHER" id="PTHR34298">
    <property type="entry name" value="SEGREGATION AND CONDENSATION PROTEIN B"/>
    <property type="match status" value="1"/>
</dbReference>
<comment type="subunit">
    <text evidence="5">Homodimer. Homodimerization may be required to stabilize the binding of ScpA to the Smc head domains. Component of a cohesin-like complex composed of ScpA, ScpB and the Smc homodimer, in which ScpA and ScpB bind to the head domain of Smc. The presence of the three proteins is required for the association of the complex with DNA.</text>
</comment>
<comment type="function">
    <text evidence="5">Participates in chromosomal partition during cell division. May act via the formation of a condensin-like complex containing Smc and ScpA that pull DNA away from mid-cell into both cell halves.</text>
</comment>
<organism evidence="6 7">
    <name type="scientific">Listeria fleischmannii FSL S10-1203</name>
    <dbReference type="NCBI Taxonomy" id="1265822"/>
    <lineage>
        <taxon>Bacteria</taxon>
        <taxon>Bacillati</taxon>
        <taxon>Bacillota</taxon>
        <taxon>Bacilli</taxon>
        <taxon>Bacillales</taxon>
        <taxon>Listeriaceae</taxon>
        <taxon>Listeria</taxon>
    </lineage>
</organism>
<protein>
    <recommendedName>
        <fullName evidence="5">Segregation and condensation protein B</fullName>
    </recommendedName>
</protein>
<gene>
    <name evidence="5" type="primary">scpB</name>
    <name evidence="6" type="ORF">MCOL2_09781</name>
</gene>
<dbReference type="InterPro" id="IPR036390">
    <property type="entry name" value="WH_DNA-bd_sf"/>
</dbReference>
<dbReference type="InterPro" id="IPR036388">
    <property type="entry name" value="WH-like_DNA-bd_sf"/>
</dbReference>
<name>W7DSJ7_9LIST</name>
<dbReference type="GO" id="GO:0005737">
    <property type="term" value="C:cytoplasm"/>
    <property type="evidence" value="ECO:0007669"/>
    <property type="project" value="UniProtKB-SubCell"/>
</dbReference>
<evidence type="ECO:0000313" key="6">
    <source>
        <dbReference type="EMBL" id="EUJ54364.1"/>
    </source>
</evidence>
<keyword evidence="2 5" id="KW-0132">Cell division</keyword>
<comment type="caution">
    <text evidence="6">The sequence shown here is derived from an EMBL/GenBank/DDBJ whole genome shotgun (WGS) entry which is preliminary data.</text>
</comment>
<dbReference type="PATRIC" id="fig|1265822.4.peg.1986"/>
<proteinExistence type="inferred from homology"/>
<keyword evidence="1 5" id="KW-0963">Cytoplasm</keyword>
<dbReference type="GO" id="GO:0006260">
    <property type="term" value="P:DNA replication"/>
    <property type="evidence" value="ECO:0007669"/>
    <property type="project" value="UniProtKB-UniRule"/>
</dbReference>
<accession>W7DSJ7</accession>
<evidence type="ECO:0000256" key="1">
    <source>
        <dbReference type="ARBA" id="ARBA00022490"/>
    </source>
</evidence>
<dbReference type="AlphaFoldDB" id="W7DSJ7"/>
<dbReference type="GO" id="GO:0051301">
    <property type="term" value="P:cell division"/>
    <property type="evidence" value="ECO:0007669"/>
    <property type="project" value="UniProtKB-KW"/>
</dbReference>
<dbReference type="GO" id="GO:0051304">
    <property type="term" value="P:chromosome separation"/>
    <property type="evidence" value="ECO:0007669"/>
    <property type="project" value="InterPro"/>
</dbReference>
<evidence type="ECO:0000256" key="4">
    <source>
        <dbReference type="ARBA" id="ARBA00023306"/>
    </source>
</evidence>
<dbReference type="Pfam" id="PF04079">
    <property type="entry name" value="SMC_ScpB"/>
    <property type="match status" value="1"/>
</dbReference>
<evidence type="ECO:0000256" key="3">
    <source>
        <dbReference type="ARBA" id="ARBA00022829"/>
    </source>
</evidence>
<dbReference type="PIRSF" id="PIRSF019345">
    <property type="entry name" value="ScpB"/>
    <property type="match status" value="1"/>
</dbReference>
<dbReference type="PANTHER" id="PTHR34298:SF2">
    <property type="entry name" value="SEGREGATION AND CONDENSATION PROTEIN B"/>
    <property type="match status" value="1"/>
</dbReference>
<evidence type="ECO:0000313" key="7">
    <source>
        <dbReference type="Proteomes" id="UP000019241"/>
    </source>
</evidence>
<dbReference type="Proteomes" id="UP000019241">
    <property type="component" value="Unassembled WGS sequence"/>
</dbReference>
<keyword evidence="4 5" id="KW-0131">Cell cycle</keyword>
<comment type="similarity">
    <text evidence="5">Belongs to the ScpB family.</text>
</comment>
<dbReference type="Gene3D" id="1.10.10.10">
    <property type="entry name" value="Winged helix-like DNA-binding domain superfamily/Winged helix DNA-binding domain"/>
    <property type="match status" value="2"/>
</dbReference>
<evidence type="ECO:0000256" key="5">
    <source>
        <dbReference type="HAMAP-Rule" id="MF_01804"/>
    </source>
</evidence>
<reference evidence="6 7" key="1">
    <citation type="submission" date="2012-12" db="EMBL/GenBank/DDBJ databases">
        <title>Novel taxa of Listeriaceae from agricultural environments in the United States.</title>
        <authorList>
            <person name="den Bakker H.C."/>
            <person name="Allred A."/>
            <person name="Warchocki S."/>
            <person name="Wright E.M."/>
            <person name="Burrell A."/>
            <person name="Nightingale K.K."/>
            <person name="Kephart D."/>
            <person name="Wiedmann M."/>
        </authorList>
    </citation>
    <scope>NUCLEOTIDE SEQUENCE [LARGE SCALE GENOMIC DNA]</scope>
    <source>
        <strain evidence="6 7">FSL S10-1203</strain>
    </source>
</reference>
<sequence length="201" mass="22370">MNKEQQIGILESLLFAAGDEGLSTKQLTETMEITYIEALNLLESLGEEYEKDISRGLILLELAGSFQLATKKENASYLRKLVNTPQTTSLSQASLETLAIIAYNQPITRIDVDEIRGVKTDGPIRTLVAKGLITDKGRAEGAGRAKLYVTTSEFLDAFGLSSIEELPKLSDPSAEPEQDEMDLFLINLIGRRKNKWRDYKK</sequence>
<keyword evidence="3 5" id="KW-0159">Chromosome partition</keyword>
<evidence type="ECO:0000256" key="2">
    <source>
        <dbReference type="ARBA" id="ARBA00022618"/>
    </source>
</evidence>
<dbReference type="NCBIfam" id="TIGR00281">
    <property type="entry name" value="SMC-Scp complex subunit ScpB"/>
    <property type="match status" value="1"/>
</dbReference>
<dbReference type="HAMAP" id="MF_01804">
    <property type="entry name" value="ScpB"/>
    <property type="match status" value="1"/>
</dbReference>